<dbReference type="AlphaFoldDB" id="A0A2J7PWL0"/>
<dbReference type="GO" id="GO:2000045">
    <property type="term" value="P:regulation of G1/S transition of mitotic cell cycle"/>
    <property type="evidence" value="ECO:0007669"/>
    <property type="project" value="TreeGrafter"/>
</dbReference>
<dbReference type="SUPFAM" id="SSF47216">
    <property type="entry name" value="Proteasome activator"/>
    <property type="match status" value="1"/>
</dbReference>
<dbReference type="InterPro" id="IPR003185">
    <property type="entry name" value="Proteasome_activ_PA28_N"/>
</dbReference>
<dbReference type="InterPro" id="IPR036996">
    <property type="entry name" value="PA28_N_sf"/>
</dbReference>
<evidence type="ECO:0000259" key="4">
    <source>
        <dbReference type="Pfam" id="PF02252"/>
    </source>
</evidence>
<dbReference type="GO" id="GO:0061133">
    <property type="term" value="F:endopeptidase activator activity"/>
    <property type="evidence" value="ECO:0007669"/>
    <property type="project" value="TreeGrafter"/>
</dbReference>
<feature type="domain" description="Proteasome activator PA28 N-terminal" evidence="3">
    <location>
        <begin position="7"/>
        <end position="62"/>
    </location>
</feature>
<dbReference type="GO" id="GO:0061136">
    <property type="term" value="P:regulation of proteasomal protein catabolic process"/>
    <property type="evidence" value="ECO:0007669"/>
    <property type="project" value="TreeGrafter"/>
</dbReference>
<dbReference type="Proteomes" id="UP000235965">
    <property type="component" value="Unassembled WGS sequence"/>
</dbReference>
<dbReference type="Gene3D" id="1.20.5.120">
    <property type="entry name" value="Proteasome activator pa28, N-terminal domain"/>
    <property type="match status" value="1"/>
</dbReference>
<name>A0A2J7PWL0_9NEOP</name>
<proteinExistence type="inferred from homology"/>
<dbReference type="PANTHER" id="PTHR10660:SF2">
    <property type="entry name" value="LD45860P"/>
    <property type="match status" value="1"/>
</dbReference>
<evidence type="ECO:0000313" key="5">
    <source>
        <dbReference type="EMBL" id="PNF20711.1"/>
    </source>
</evidence>
<evidence type="ECO:0000259" key="3">
    <source>
        <dbReference type="Pfam" id="PF02251"/>
    </source>
</evidence>
<gene>
    <name evidence="5" type="primary">PSME3_1</name>
    <name evidence="5" type="ORF">B7P43_G17657</name>
</gene>
<keyword evidence="6" id="KW-1185">Reference proteome</keyword>
<feature type="domain" description="Proteasome activator PA28 C-terminal" evidence="4">
    <location>
        <begin position="103"/>
        <end position="245"/>
    </location>
</feature>
<dbReference type="Pfam" id="PF02252">
    <property type="entry name" value="PA28_C"/>
    <property type="match status" value="1"/>
</dbReference>
<dbReference type="EMBL" id="NEVH01020889">
    <property type="protein sequence ID" value="PNF20711.1"/>
    <property type="molecule type" value="Genomic_DNA"/>
</dbReference>
<dbReference type="Gene3D" id="1.20.120.180">
    <property type="entry name" value="Proteasome activator pa28, C-terminal domain"/>
    <property type="match status" value="1"/>
</dbReference>
<comment type="caution">
    <text evidence="5">The sequence shown here is derived from an EMBL/GenBank/DDBJ whole genome shotgun (WGS) entry which is preliminary data.</text>
</comment>
<accession>A0A2J7PWL0</accession>
<dbReference type="PANTHER" id="PTHR10660">
    <property type="entry name" value="PROTEASOME REGULATOR PA28"/>
    <property type="match status" value="1"/>
</dbReference>
<evidence type="ECO:0000256" key="2">
    <source>
        <dbReference type="ARBA" id="ARBA00022942"/>
    </source>
</evidence>
<sequence length="248" mass="28285">MQCCMLQVQEYKDSLKSKAEILILKGFPKKIVELNELLDTAQFGRQDLTDIHQPLNIPVPDPVIVNSHVVEQPANKKWKYDNCVDSGSEVSGTKVMALLSGAVPCNKHLCDVVAVVKPHIRQLIEDANLLKMWISFMIPKIEDGNNFGVSIQEDTLGEIQSVETEAATFYDQISRYFVSRGKVVSKVAKYPHIEDYRRAVQELDEKEYVSLWLVMCEIRNRYCTLHDIVVKNLEKIKKPRSSNADSLY</sequence>
<dbReference type="InterPro" id="IPR036252">
    <property type="entry name" value="Proteasome_activ_sf"/>
</dbReference>
<dbReference type="Pfam" id="PF02251">
    <property type="entry name" value="PA28_N"/>
    <property type="match status" value="1"/>
</dbReference>
<dbReference type="OrthoDB" id="6591885at2759"/>
<dbReference type="GO" id="GO:0005737">
    <property type="term" value="C:cytoplasm"/>
    <property type="evidence" value="ECO:0007669"/>
    <property type="project" value="TreeGrafter"/>
</dbReference>
<evidence type="ECO:0000313" key="6">
    <source>
        <dbReference type="Proteomes" id="UP000235965"/>
    </source>
</evidence>
<protein>
    <submittedName>
        <fullName evidence="5">Proteasome activator complex subunit 3</fullName>
    </submittedName>
</protein>
<organism evidence="5 6">
    <name type="scientific">Cryptotermes secundus</name>
    <dbReference type="NCBI Taxonomy" id="105785"/>
    <lineage>
        <taxon>Eukaryota</taxon>
        <taxon>Metazoa</taxon>
        <taxon>Ecdysozoa</taxon>
        <taxon>Arthropoda</taxon>
        <taxon>Hexapoda</taxon>
        <taxon>Insecta</taxon>
        <taxon>Pterygota</taxon>
        <taxon>Neoptera</taxon>
        <taxon>Polyneoptera</taxon>
        <taxon>Dictyoptera</taxon>
        <taxon>Blattodea</taxon>
        <taxon>Blattoidea</taxon>
        <taxon>Termitoidae</taxon>
        <taxon>Kalotermitidae</taxon>
        <taxon>Cryptotermitinae</taxon>
        <taxon>Cryptotermes</taxon>
    </lineage>
</organism>
<comment type="similarity">
    <text evidence="1">Belongs to the PA28 family.</text>
</comment>
<dbReference type="InterPro" id="IPR036997">
    <property type="entry name" value="PA28_C_sf"/>
</dbReference>
<dbReference type="GO" id="GO:0005654">
    <property type="term" value="C:nucleoplasm"/>
    <property type="evidence" value="ECO:0007669"/>
    <property type="project" value="TreeGrafter"/>
</dbReference>
<dbReference type="FunFam" id="1.20.120.180:FF:000001">
    <property type="entry name" value="Proteasome activator complex subunit 3"/>
    <property type="match status" value="1"/>
</dbReference>
<reference evidence="5 6" key="1">
    <citation type="submission" date="2017-12" db="EMBL/GenBank/DDBJ databases">
        <title>Hemimetabolous genomes reveal molecular basis of termite eusociality.</title>
        <authorList>
            <person name="Harrison M.C."/>
            <person name="Jongepier E."/>
            <person name="Robertson H.M."/>
            <person name="Arning N."/>
            <person name="Bitard-Feildel T."/>
            <person name="Chao H."/>
            <person name="Childers C.P."/>
            <person name="Dinh H."/>
            <person name="Doddapaneni H."/>
            <person name="Dugan S."/>
            <person name="Gowin J."/>
            <person name="Greiner C."/>
            <person name="Han Y."/>
            <person name="Hu H."/>
            <person name="Hughes D.S.T."/>
            <person name="Huylmans A.-K."/>
            <person name="Kemena C."/>
            <person name="Kremer L.P.M."/>
            <person name="Lee S.L."/>
            <person name="Lopez-Ezquerra A."/>
            <person name="Mallet L."/>
            <person name="Monroy-Kuhn J.M."/>
            <person name="Moser A."/>
            <person name="Murali S.C."/>
            <person name="Muzny D.M."/>
            <person name="Otani S."/>
            <person name="Piulachs M.-D."/>
            <person name="Poelchau M."/>
            <person name="Qu J."/>
            <person name="Schaub F."/>
            <person name="Wada-Katsumata A."/>
            <person name="Worley K.C."/>
            <person name="Xie Q."/>
            <person name="Ylla G."/>
            <person name="Poulsen M."/>
            <person name="Gibbs R.A."/>
            <person name="Schal C."/>
            <person name="Richards S."/>
            <person name="Belles X."/>
            <person name="Korb J."/>
            <person name="Bornberg-Bauer E."/>
        </authorList>
    </citation>
    <scope>NUCLEOTIDE SEQUENCE [LARGE SCALE GENOMIC DNA]</scope>
    <source>
        <tissue evidence="5">Whole body</tissue>
    </source>
</reference>
<dbReference type="InterPro" id="IPR009077">
    <property type="entry name" value="Proteasome_activ_PA28"/>
</dbReference>
<dbReference type="GO" id="GO:0008537">
    <property type="term" value="C:proteasome activator complex"/>
    <property type="evidence" value="ECO:0007669"/>
    <property type="project" value="InterPro"/>
</dbReference>
<dbReference type="InterPro" id="IPR003186">
    <property type="entry name" value="PA28_C"/>
</dbReference>
<keyword evidence="2 5" id="KW-0647">Proteasome</keyword>
<evidence type="ECO:0000256" key="1">
    <source>
        <dbReference type="ARBA" id="ARBA00005883"/>
    </source>
</evidence>